<dbReference type="Proteomes" id="UP000255509">
    <property type="component" value="Unassembled WGS sequence"/>
</dbReference>
<sequence>MFKGDMNKKRAKALQKVKEAITLHGGQTILSTGITGDDARLAKAVCEAGVKLLEPNHPALALARGHKGVSNMHAAEQIRHEITNSQMAEAVHGVRMWSRTIFLSPLVSPAVLPKPYRCRSAKRKFWRLPALEPTVYIRINPTGTICRTSLISPSIWSDRRCLYWPS</sequence>
<dbReference type="Gene3D" id="3.20.20.70">
    <property type="entry name" value="Aldolase class I"/>
    <property type="match status" value="1"/>
</dbReference>
<accession>A0A379WI89</accession>
<name>A0A379WI89_SALET</name>
<organism evidence="1 2">
    <name type="scientific">Salmonella enterica I</name>
    <dbReference type="NCBI Taxonomy" id="59201"/>
    <lineage>
        <taxon>Bacteria</taxon>
        <taxon>Pseudomonadati</taxon>
        <taxon>Pseudomonadota</taxon>
        <taxon>Gammaproteobacteria</taxon>
        <taxon>Enterobacterales</taxon>
        <taxon>Enterobacteriaceae</taxon>
        <taxon>Salmonella</taxon>
    </lineage>
</organism>
<evidence type="ECO:0000313" key="1">
    <source>
        <dbReference type="EMBL" id="SUH18486.1"/>
    </source>
</evidence>
<dbReference type="InterPro" id="IPR013785">
    <property type="entry name" value="Aldolase_TIM"/>
</dbReference>
<dbReference type="EMBL" id="UGXS01000004">
    <property type="protein sequence ID" value="SUH18486.1"/>
    <property type="molecule type" value="Genomic_DNA"/>
</dbReference>
<proteinExistence type="predicted"/>
<evidence type="ECO:0000313" key="2">
    <source>
        <dbReference type="Proteomes" id="UP000255509"/>
    </source>
</evidence>
<protein>
    <submittedName>
        <fullName evidence="1">Histidine biosynthesis protein</fullName>
    </submittedName>
</protein>
<gene>
    <name evidence="1" type="ORF">NCTC8258_06317</name>
</gene>
<dbReference type="AlphaFoldDB" id="A0A379WI89"/>
<reference evidence="1 2" key="1">
    <citation type="submission" date="2018-06" db="EMBL/GenBank/DDBJ databases">
        <authorList>
            <consortium name="Pathogen Informatics"/>
            <person name="Doyle S."/>
        </authorList>
    </citation>
    <scope>NUCLEOTIDE SEQUENCE [LARGE SCALE GENOMIC DNA]</scope>
    <source>
        <strain evidence="1 2">NCTC8258</strain>
    </source>
</reference>